<keyword evidence="2" id="KW-1185">Reference proteome</keyword>
<organism evidence="1 2">
    <name type="scientific">Stylosanthes scabra</name>
    <dbReference type="NCBI Taxonomy" id="79078"/>
    <lineage>
        <taxon>Eukaryota</taxon>
        <taxon>Viridiplantae</taxon>
        <taxon>Streptophyta</taxon>
        <taxon>Embryophyta</taxon>
        <taxon>Tracheophyta</taxon>
        <taxon>Spermatophyta</taxon>
        <taxon>Magnoliopsida</taxon>
        <taxon>eudicotyledons</taxon>
        <taxon>Gunneridae</taxon>
        <taxon>Pentapetalae</taxon>
        <taxon>rosids</taxon>
        <taxon>fabids</taxon>
        <taxon>Fabales</taxon>
        <taxon>Fabaceae</taxon>
        <taxon>Papilionoideae</taxon>
        <taxon>50 kb inversion clade</taxon>
        <taxon>dalbergioids sensu lato</taxon>
        <taxon>Dalbergieae</taxon>
        <taxon>Pterocarpus clade</taxon>
        <taxon>Stylosanthes</taxon>
    </lineage>
</organism>
<proteinExistence type="predicted"/>
<accession>A0ABU6UXP6</accession>
<reference evidence="1 2" key="1">
    <citation type="journal article" date="2023" name="Plants (Basel)">
        <title>Bridging the Gap: Combining Genomics and Transcriptomics Approaches to Understand Stylosanthes scabra, an Orphan Legume from the Brazilian Caatinga.</title>
        <authorList>
            <person name="Ferreira-Neto J.R.C."/>
            <person name="da Silva M.D."/>
            <person name="Binneck E."/>
            <person name="de Melo N.F."/>
            <person name="da Silva R.H."/>
            <person name="de Melo A.L.T.M."/>
            <person name="Pandolfi V."/>
            <person name="Bustamante F.O."/>
            <person name="Brasileiro-Vidal A.C."/>
            <person name="Benko-Iseppon A.M."/>
        </authorList>
    </citation>
    <scope>NUCLEOTIDE SEQUENCE [LARGE SCALE GENOMIC DNA]</scope>
    <source>
        <tissue evidence="1">Leaves</tissue>
    </source>
</reference>
<gene>
    <name evidence="1" type="ORF">PIB30_098375</name>
</gene>
<dbReference type="EMBL" id="JASCZI010123338">
    <property type="protein sequence ID" value="MED6165310.1"/>
    <property type="molecule type" value="Genomic_DNA"/>
</dbReference>
<evidence type="ECO:0000313" key="2">
    <source>
        <dbReference type="Proteomes" id="UP001341840"/>
    </source>
</evidence>
<dbReference type="Proteomes" id="UP001341840">
    <property type="component" value="Unassembled WGS sequence"/>
</dbReference>
<evidence type="ECO:0000313" key="1">
    <source>
        <dbReference type="EMBL" id="MED6165310.1"/>
    </source>
</evidence>
<name>A0ABU6UXP6_9FABA</name>
<comment type="caution">
    <text evidence="1">The sequence shown here is derived from an EMBL/GenBank/DDBJ whole genome shotgun (WGS) entry which is preliminary data.</text>
</comment>
<protein>
    <submittedName>
        <fullName evidence="1">Uncharacterized protein</fullName>
    </submittedName>
</protein>
<sequence length="120" mass="13586">MSRPLRGISLTRRDLLSLQESFWDFQFHHPANLSAGWAKDKITKIYLGKAAKKTENYASSAEQKDKKYNGDDVEVLRSERKERHGGAKARASYTAKDVKDIWALLSAITTICVDDIISSR</sequence>